<proteinExistence type="predicted"/>
<keyword evidence="1" id="KW-0175">Coiled coil</keyword>
<evidence type="ECO:0000313" key="4">
    <source>
        <dbReference type="Proteomes" id="UP001222325"/>
    </source>
</evidence>
<organism evidence="3 4">
    <name type="scientific">Mycena belliarum</name>
    <dbReference type="NCBI Taxonomy" id="1033014"/>
    <lineage>
        <taxon>Eukaryota</taxon>
        <taxon>Fungi</taxon>
        <taxon>Dikarya</taxon>
        <taxon>Basidiomycota</taxon>
        <taxon>Agaricomycotina</taxon>
        <taxon>Agaricomycetes</taxon>
        <taxon>Agaricomycetidae</taxon>
        <taxon>Agaricales</taxon>
        <taxon>Marasmiineae</taxon>
        <taxon>Mycenaceae</taxon>
        <taxon>Mycena</taxon>
    </lineage>
</organism>
<dbReference type="AlphaFoldDB" id="A0AAD6XHB7"/>
<reference evidence="3" key="1">
    <citation type="submission" date="2023-03" db="EMBL/GenBank/DDBJ databases">
        <title>Massive genome expansion in bonnet fungi (Mycena s.s.) driven by repeated elements and novel gene families across ecological guilds.</title>
        <authorList>
            <consortium name="Lawrence Berkeley National Laboratory"/>
            <person name="Harder C.B."/>
            <person name="Miyauchi S."/>
            <person name="Viragh M."/>
            <person name="Kuo A."/>
            <person name="Thoen E."/>
            <person name="Andreopoulos B."/>
            <person name="Lu D."/>
            <person name="Skrede I."/>
            <person name="Drula E."/>
            <person name="Henrissat B."/>
            <person name="Morin E."/>
            <person name="Kohler A."/>
            <person name="Barry K."/>
            <person name="LaButti K."/>
            <person name="Morin E."/>
            <person name="Salamov A."/>
            <person name="Lipzen A."/>
            <person name="Mereny Z."/>
            <person name="Hegedus B."/>
            <person name="Baldrian P."/>
            <person name="Stursova M."/>
            <person name="Weitz H."/>
            <person name="Taylor A."/>
            <person name="Grigoriev I.V."/>
            <person name="Nagy L.G."/>
            <person name="Martin F."/>
            <person name="Kauserud H."/>
        </authorList>
    </citation>
    <scope>NUCLEOTIDE SEQUENCE</scope>
    <source>
        <strain evidence="3">CBHHK173m</strain>
    </source>
</reference>
<feature type="compositionally biased region" description="Basic and acidic residues" evidence="2">
    <location>
        <begin position="423"/>
        <end position="434"/>
    </location>
</feature>
<feature type="compositionally biased region" description="Acidic residues" evidence="2">
    <location>
        <begin position="382"/>
        <end position="392"/>
    </location>
</feature>
<feature type="compositionally biased region" description="Pro residues" evidence="2">
    <location>
        <begin position="541"/>
        <end position="550"/>
    </location>
</feature>
<feature type="compositionally biased region" description="Low complexity" evidence="2">
    <location>
        <begin position="643"/>
        <end position="669"/>
    </location>
</feature>
<name>A0AAD6XHB7_9AGAR</name>
<feature type="compositionally biased region" description="Basic residues" evidence="2">
    <location>
        <begin position="721"/>
        <end position="731"/>
    </location>
</feature>
<feature type="coiled-coil region" evidence="1">
    <location>
        <begin position="116"/>
        <end position="143"/>
    </location>
</feature>
<evidence type="ECO:0000256" key="1">
    <source>
        <dbReference type="SAM" id="Coils"/>
    </source>
</evidence>
<evidence type="ECO:0000313" key="3">
    <source>
        <dbReference type="EMBL" id="KAJ7063002.1"/>
    </source>
</evidence>
<accession>A0AAD6XHB7</accession>
<evidence type="ECO:0000256" key="2">
    <source>
        <dbReference type="SAM" id="MobiDB-lite"/>
    </source>
</evidence>
<feature type="compositionally biased region" description="Pro residues" evidence="2">
    <location>
        <begin position="632"/>
        <end position="642"/>
    </location>
</feature>
<feature type="compositionally biased region" description="Basic residues" evidence="2">
    <location>
        <begin position="369"/>
        <end position="378"/>
    </location>
</feature>
<sequence length="731" mass="79004">MKDLAADVEAWEVEREERAEMLAEKYGVKLKHVRQRMLSASGFKTERKVSLYNAKISAIMSELNEGRGVGERYSIPDVKAMVSKDASMLDGFSPDQEDAMIEEVLAKRALRHQGTRANNKAAAADARRTLKRLMAEITALAERSGMIGFAMFSRGHVHDTSCPVSIESWGALDFFREVLKRDPTDVATLFELWAISREKGKTGGDTLQEMQRECTQMIKTGLQQITKKTKVAMNYENYINSMVIEKNVGLVGWPKSTTFKRMSKQSAIKPLRLLRDALRSGECRWKVLKPSEREHLIENFNDMVEKGEATEKVRKKRAAPQGDSTDNEGGRRHRKPDKRRAEKGKRRKRPQAPQEDSSDDEAGRDRGKSDKRRRRKAVTRNEEDDDLEDVEEERVRHQSSRSMEQRAKLLALVRAKKKAGTKGKGEGAKRKSREEDGEEDDQQKKRKKRKATEVKGDEDRPAKKRKAPEGSSDDEGPTRTTKRTKTQDRRQANGVKGPSKSTSKGAPPTSGPTAPSRERPRPIPAWKGSRPLPRAPERSPDAPPGGPDVPPQGADAGPDAPPAGPDAHGPDVPPHGPDVPPQGADAGAPPHGADTGVLPHAAEVGAPPRGPDVPPQGADTGAPPHGPDARGPDPPPRGPDVPPQGADAGAPPHGADTGVPPHAAEAGAPPHGPDAPPHGADAGVPRQGAVTGAPPHGADTSAPPAVSVRPVTAPGKVNVVKGRRGGPPGKR</sequence>
<protein>
    <submittedName>
        <fullName evidence="3">Uncharacterized protein</fullName>
    </submittedName>
</protein>
<dbReference type="EMBL" id="JARJCN010000211">
    <property type="protein sequence ID" value="KAJ7063002.1"/>
    <property type="molecule type" value="Genomic_DNA"/>
</dbReference>
<keyword evidence="4" id="KW-1185">Reference proteome</keyword>
<dbReference type="Proteomes" id="UP001222325">
    <property type="component" value="Unassembled WGS sequence"/>
</dbReference>
<feature type="region of interest" description="Disordered" evidence="2">
    <location>
        <begin position="308"/>
        <end position="731"/>
    </location>
</feature>
<comment type="caution">
    <text evidence="3">The sequence shown here is derived from an EMBL/GenBank/DDBJ whole genome shotgun (WGS) entry which is preliminary data.</text>
</comment>
<gene>
    <name evidence="3" type="ORF">B0H15DRAFT_958727</name>
</gene>
<feature type="compositionally biased region" description="Pro residues" evidence="2">
    <location>
        <begin position="571"/>
        <end position="580"/>
    </location>
</feature>
<feature type="compositionally biased region" description="Low complexity" evidence="2">
    <location>
        <begin position="581"/>
        <end position="596"/>
    </location>
</feature>
<feature type="compositionally biased region" description="Basic residues" evidence="2">
    <location>
        <begin position="331"/>
        <end position="350"/>
    </location>
</feature>
<feature type="compositionally biased region" description="Basic and acidic residues" evidence="2">
    <location>
        <begin position="451"/>
        <end position="461"/>
    </location>
</feature>